<comment type="caution">
    <text evidence="7">The sequence shown here is derived from an EMBL/GenBank/DDBJ whole genome shotgun (WGS) entry which is preliminary data.</text>
</comment>
<feature type="domain" description="RING-type" evidence="6">
    <location>
        <begin position="53"/>
        <end position="96"/>
    </location>
</feature>
<accession>A0AAN8PKI9</accession>
<keyword evidence="5" id="KW-0732">Signal</keyword>
<dbReference type="PROSITE" id="PS50089">
    <property type="entry name" value="ZF_RING_2"/>
    <property type="match status" value="1"/>
</dbReference>
<feature type="chain" id="PRO_5042926595" description="RING-type domain-containing protein" evidence="5">
    <location>
        <begin position="18"/>
        <end position="371"/>
    </location>
</feature>
<sequence>MAEASLMALLEAMLSLAARPALVRRPTPNIKAGGYPDEIFLDLTDEKRDEYECSICYLMMKDVMECRNKHKFCFSCIQVWSTTGEFMNRVRCPVCRCEGHYTKNPVLDNKILMNRVKCTMKGCDWKGLLKYAETHKHSNYQTSSNSSSTNLPPLKDATTRPTESRSMLQPRSNTRSRLTPSISDPNNNSISIDSNDNRHLDPLSPSGNANSESDQPSVLSPRAPAPPQTPRPNALVRRRVPTLPSLINPVPPSVPPASTSGSGLLTRRRASQNLTPATLRPTNETGGRGLTTVRDRLVESRNRLEGLMSTYADDADQHAEEAYTFQEERENSRRQQLQEVQELGRRLGQVAAELRQLLDHRRIISRDSDSD</sequence>
<evidence type="ECO:0000313" key="7">
    <source>
        <dbReference type="EMBL" id="KAK6177103.1"/>
    </source>
</evidence>
<feature type="compositionally biased region" description="Polar residues" evidence="4">
    <location>
        <begin position="271"/>
        <end position="285"/>
    </location>
</feature>
<evidence type="ECO:0000256" key="1">
    <source>
        <dbReference type="ARBA" id="ARBA00022771"/>
    </source>
</evidence>
<evidence type="ECO:0000313" key="8">
    <source>
        <dbReference type="Proteomes" id="UP001347796"/>
    </source>
</evidence>
<dbReference type="InterPro" id="IPR013083">
    <property type="entry name" value="Znf_RING/FYVE/PHD"/>
</dbReference>
<keyword evidence="2" id="KW-0862">Zinc</keyword>
<dbReference type="Gene3D" id="3.30.40.10">
    <property type="entry name" value="Zinc/RING finger domain, C3HC4 (zinc finger)"/>
    <property type="match status" value="1"/>
</dbReference>
<keyword evidence="1 3" id="KW-0479">Metal-binding</keyword>
<evidence type="ECO:0000256" key="5">
    <source>
        <dbReference type="SAM" id="SignalP"/>
    </source>
</evidence>
<gene>
    <name evidence="7" type="ORF">SNE40_015275</name>
</gene>
<name>A0AAN8PKI9_PATCE</name>
<feature type="signal peptide" evidence="5">
    <location>
        <begin position="1"/>
        <end position="17"/>
    </location>
</feature>
<organism evidence="7 8">
    <name type="scientific">Patella caerulea</name>
    <name type="common">Rayed Mediterranean limpet</name>
    <dbReference type="NCBI Taxonomy" id="87958"/>
    <lineage>
        <taxon>Eukaryota</taxon>
        <taxon>Metazoa</taxon>
        <taxon>Spiralia</taxon>
        <taxon>Lophotrochozoa</taxon>
        <taxon>Mollusca</taxon>
        <taxon>Gastropoda</taxon>
        <taxon>Patellogastropoda</taxon>
        <taxon>Patelloidea</taxon>
        <taxon>Patellidae</taxon>
        <taxon>Patella</taxon>
    </lineage>
</organism>
<evidence type="ECO:0000256" key="4">
    <source>
        <dbReference type="SAM" id="MobiDB-lite"/>
    </source>
</evidence>
<dbReference type="Proteomes" id="UP001347796">
    <property type="component" value="Unassembled WGS sequence"/>
</dbReference>
<feature type="compositionally biased region" description="Low complexity" evidence="4">
    <location>
        <begin position="142"/>
        <end position="154"/>
    </location>
</feature>
<dbReference type="InterPro" id="IPR001841">
    <property type="entry name" value="Znf_RING"/>
</dbReference>
<dbReference type="AlphaFoldDB" id="A0AAN8PKI9"/>
<evidence type="ECO:0000256" key="2">
    <source>
        <dbReference type="ARBA" id="ARBA00022833"/>
    </source>
</evidence>
<feature type="compositionally biased region" description="Low complexity" evidence="4">
    <location>
        <begin position="180"/>
        <end position="194"/>
    </location>
</feature>
<dbReference type="SUPFAM" id="SSF57850">
    <property type="entry name" value="RING/U-box"/>
    <property type="match status" value="1"/>
</dbReference>
<reference evidence="7 8" key="1">
    <citation type="submission" date="2024-01" db="EMBL/GenBank/DDBJ databases">
        <title>The genome of the rayed Mediterranean limpet Patella caerulea (Linnaeus, 1758).</title>
        <authorList>
            <person name="Anh-Thu Weber A."/>
            <person name="Halstead-Nussloch G."/>
        </authorList>
    </citation>
    <scope>NUCLEOTIDE SEQUENCE [LARGE SCALE GENOMIC DNA]</scope>
    <source>
        <strain evidence="7">AATW-2023a</strain>
        <tissue evidence="7">Whole specimen</tissue>
    </source>
</reference>
<feature type="compositionally biased region" description="Polar residues" evidence="4">
    <location>
        <begin position="205"/>
        <end position="218"/>
    </location>
</feature>
<evidence type="ECO:0000259" key="6">
    <source>
        <dbReference type="PROSITE" id="PS50089"/>
    </source>
</evidence>
<evidence type="ECO:0000256" key="3">
    <source>
        <dbReference type="PROSITE-ProRule" id="PRU00175"/>
    </source>
</evidence>
<proteinExistence type="predicted"/>
<dbReference type="GO" id="GO:0008270">
    <property type="term" value="F:zinc ion binding"/>
    <property type="evidence" value="ECO:0007669"/>
    <property type="project" value="UniProtKB-KW"/>
</dbReference>
<dbReference type="PANTHER" id="PTHR10131:SF94">
    <property type="entry name" value="TNF RECEPTOR-ASSOCIATED FACTOR 4"/>
    <property type="match status" value="1"/>
</dbReference>
<dbReference type="EMBL" id="JAZGQO010000010">
    <property type="protein sequence ID" value="KAK6177103.1"/>
    <property type="molecule type" value="Genomic_DNA"/>
</dbReference>
<dbReference type="PANTHER" id="PTHR10131">
    <property type="entry name" value="TNF RECEPTOR ASSOCIATED FACTOR"/>
    <property type="match status" value="1"/>
</dbReference>
<protein>
    <recommendedName>
        <fullName evidence="6">RING-type domain-containing protein</fullName>
    </recommendedName>
</protein>
<feature type="compositionally biased region" description="Polar residues" evidence="4">
    <location>
        <begin position="159"/>
        <end position="179"/>
    </location>
</feature>
<keyword evidence="8" id="KW-1185">Reference proteome</keyword>
<feature type="region of interest" description="Disordered" evidence="4">
    <location>
        <begin position="138"/>
        <end position="289"/>
    </location>
</feature>
<keyword evidence="1 3" id="KW-0863">Zinc-finger</keyword>